<keyword evidence="6 10" id="KW-0067">ATP-binding</keyword>
<feature type="compositionally biased region" description="Polar residues" evidence="12">
    <location>
        <begin position="541"/>
        <end position="561"/>
    </location>
</feature>
<accession>A0AAJ6QSH6</accession>
<gene>
    <name evidence="15" type="primary">LOC100898030</name>
</gene>
<dbReference type="GO" id="GO:0007059">
    <property type="term" value="P:chromosome segregation"/>
    <property type="evidence" value="ECO:0007669"/>
    <property type="project" value="UniProtKB-KW"/>
</dbReference>
<feature type="binding site" evidence="10">
    <location>
        <begin position="299"/>
        <end position="306"/>
    </location>
    <ligand>
        <name>ATP</name>
        <dbReference type="ChEBI" id="CHEBI:30616"/>
    </ligand>
</feature>
<comment type="subcellular location">
    <subcellularLocation>
        <location evidence="1">Cytoplasm</location>
        <location evidence="1">Cytoskeleton</location>
        <location evidence="1">Spindle pole</location>
    </subcellularLocation>
</comment>
<keyword evidence="2" id="KW-0963">Cytoplasm</keyword>
<dbReference type="GO" id="GO:0005828">
    <property type="term" value="C:kinetochore microtubule"/>
    <property type="evidence" value="ECO:0007669"/>
    <property type="project" value="UniProtKB-ARBA"/>
</dbReference>
<dbReference type="KEGG" id="goe:100898030"/>
<dbReference type="GO" id="GO:0008017">
    <property type="term" value="F:microtubule binding"/>
    <property type="evidence" value="ECO:0007669"/>
    <property type="project" value="InterPro"/>
</dbReference>
<dbReference type="CDD" id="cd01367">
    <property type="entry name" value="KISc_KIF2_like"/>
    <property type="match status" value="1"/>
</dbReference>
<evidence type="ECO:0000256" key="10">
    <source>
        <dbReference type="PROSITE-ProRule" id="PRU00283"/>
    </source>
</evidence>
<name>A0AAJ6QSH6_9ACAR</name>
<evidence type="ECO:0000256" key="2">
    <source>
        <dbReference type="ARBA" id="ARBA00022490"/>
    </source>
</evidence>
<dbReference type="GO" id="GO:0007019">
    <property type="term" value="P:microtubule depolymerization"/>
    <property type="evidence" value="ECO:0007669"/>
    <property type="project" value="TreeGrafter"/>
</dbReference>
<evidence type="ECO:0000256" key="1">
    <source>
        <dbReference type="ARBA" id="ARBA00004647"/>
    </source>
</evidence>
<evidence type="ECO:0000256" key="4">
    <source>
        <dbReference type="ARBA" id="ARBA00022741"/>
    </source>
</evidence>
<dbReference type="GO" id="GO:0007018">
    <property type="term" value="P:microtubule-based movement"/>
    <property type="evidence" value="ECO:0007669"/>
    <property type="project" value="InterPro"/>
</dbReference>
<dbReference type="InterPro" id="IPR027417">
    <property type="entry name" value="P-loop_NTPase"/>
</dbReference>
<keyword evidence="5" id="KW-0159">Chromosome partition</keyword>
<dbReference type="PANTHER" id="PTHR47971">
    <property type="entry name" value="KINESIN-RELATED PROTEIN 6"/>
    <property type="match status" value="1"/>
</dbReference>
<dbReference type="SMART" id="SM00129">
    <property type="entry name" value="KISc"/>
    <property type="match status" value="1"/>
</dbReference>
<dbReference type="InterPro" id="IPR036961">
    <property type="entry name" value="Kinesin_motor_dom_sf"/>
</dbReference>
<dbReference type="GO" id="GO:0005524">
    <property type="term" value="F:ATP binding"/>
    <property type="evidence" value="ECO:0007669"/>
    <property type="project" value="UniProtKB-UniRule"/>
</dbReference>
<evidence type="ECO:0000256" key="5">
    <source>
        <dbReference type="ARBA" id="ARBA00022829"/>
    </source>
</evidence>
<dbReference type="RefSeq" id="XP_003742356.1">
    <property type="nucleotide sequence ID" value="XM_003742308.1"/>
</dbReference>
<feature type="region of interest" description="Disordered" evidence="12">
    <location>
        <begin position="532"/>
        <end position="571"/>
    </location>
</feature>
<sequence length="581" mass="64187">MSLLCSKLFTTLRTGGYSIGQKQTRVEEIQAPVSSPHCAVGDFSQALDPASSSKEENSTKFFKRRSSSLASTATIPAASEKSLFARTSSNKRSSLPNIEVNNNRIATSTKGDLEVHKRKIEELVIMESVEDDIRAGSGSGEKASTTLRKIESINRKREERRRRLQEEKENRAIQARGEYGENQILYDMIQSLKATLRENQSLSFRESEGSICVAVRKRPLSMRELAKRVVDIVTADVVSVVVHEPKVKFDLSKSIENHRFRFDLAFDEDCDNLLVYRYTTLPLIKAMFNGSMATCFAYGQTGSGKTYTMGGQADIKGLYSLAAGDIFKMVRRAGELMEVRLSFFEIYGSKVLDLLNEKAQLKILEDNRQKVVVVGLTEIEVADEDEMLELIQKGNASRTSSQTKGNESSSRSHAVLQVSLFDGTSLFGRLSLVDLAGNEKGSDTISADRQTQIEGAEINKSLLALKECIRALGKQGAHLPFRASKLTQVLKDSFVGDRSKTCMIAMISPGQNFCENTLNTLRYADRVKELKIHDPADRPRSNSNSISDTNTGGSSSRSSYIKPNAPSPLATPKKLQLLAGC</sequence>
<evidence type="ECO:0000256" key="8">
    <source>
        <dbReference type="ARBA" id="ARBA00023212"/>
    </source>
</evidence>
<proteinExistence type="inferred from homology"/>
<evidence type="ECO:0000256" key="7">
    <source>
        <dbReference type="ARBA" id="ARBA00023175"/>
    </source>
</evidence>
<dbReference type="PANTHER" id="PTHR47971:SF8">
    <property type="entry name" value="KINESIN-LIKE PROTEIN"/>
    <property type="match status" value="1"/>
</dbReference>
<keyword evidence="4 10" id="KW-0547">Nucleotide-binding</keyword>
<dbReference type="AlphaFoldDB" id="A0AAJ6QSH6"/>
<dbReference type="InterPro" id="IPR019821">
    <property type="entry name" value="Kinesin_motor_CS"/>
</dbReference>
<dbReference type="GeneID" id="100898030"/>
<comment type="similarity">
    <text evidence="9">Belongs to the TRAFAC class myosin-kinesin ATPase superfamily. Kinesin family. KIN-13 subfamily.</text>
</comment>
<evidence type="ECO:0000256" key="11">
    <source>
        <dbReference type="RuleBase" id="RU000394"/>
    </source>
</evidence>
<evidence type="ECO:0000256" key="9">
    <source>
        <dbReference type="ARBA" id="ARBA00061030"/>
    </source>
</evidence>
<evidence type="ECO:0000259" key="13">
    <source>
        <dbReference type="PROSITE" id="PS50067"/>
    </source>
</evidence>
<reference evidence="15" key="1">
    <citation type="submission" date="2025-08" db="UniProtKB">
        <authorList>
            <consortium name="RefSeq"/>
        </authorList>
    </citation>
    <scope>IDENTIFICATION</scope>
</reference>
<keyword evidence="8" id="KW-0206">Cytoskeleton</keyword>
<dbReference type="PROSITE" id="PS50067">
    <property type="entry name" value="KINESIN_MOTOR_2"/>
    <property type="match status" value="1"/>
</dbReference>
<evidence type="ECO:0000313" key="14">
    <source>
        <dbReference type="Proteomes" id="UP000694867"/>
    </source>
</evidence>
<evidence type="ECO:0000313" key="15">
    <source>
        <dbReference type="RefSeq" id="XP_003742356.1"/>
    </source>
</evidence>
<feature type="region of interest" description="Disordered" evidence="12">
    <location>
        <begin position="135"/>
        <end position="169"/>
    </location>
</feature>
<evidence type="ECO:0000256" key="3">
    <source>
        <dbReference type="ARBA" id="ARBA00022701"/>
    </source>
</evidence>
<keyword evidence="3 11" id="KW-0493">Microtubule</keyword>
<dbReference type="GO" id="GO:0003777">
    <property type="term" value="F:microtubule motor activity"/>
    <property type="evidence" value="ECO:0007669"/>
    <property type="project" value="InterPro"/>
</dbReference>
<dbReference type="InterPro" id="IPR027640">
    <property type="entry name" value="Kinesin-like_fam"/>
</dbReference>
<keyword evidence="14" id="KW-1185">Reference proteome</keyword>
<feature type="compositionally biased region" description="Basic and acidic residues" evidence="12">
    <location>
        <begin position="148"/>
        <end position="157"/>
    </location>
</feature>
<evidence type="ECO:0000256" key="12">
    <source>
        <dbReference type="SAM" id="MobiDB-lite"/>
    </source>
</evidence>
<protein>
    <recommendedName>
        <fullName evidence="11">Kinesin-like protein</fullName>
    </recommendedName>
</protein>
<feature type="domain" description="Kinesin motor" evidence="13">
    <location>
        <begin position="210"/>
        <end position="530"/>
    </location>
</feature>
<dbReference type="Proteomes" id="UP000694867">
    <property type="component" value="Unplaced"/>
</dbReference>
<dbReference type="PROSITE" id="PS00411">
    <property type="entry name" value="KINESIN_MOTOR_1"/>
    <property type="match status" value="1"/>
</dbReference>
<keyword evidence="7 10" id="KW-0505">Motor protein</keyword>
<organism evidence="14 15">
    <name type="scientific">Galendromus occidentalis</name>
    <name type="common">western predatory mite</name>
    <dbReference type="NCBI Taxonomy" id="34638"/>
    <lineage>
        <taxon>Eukaryota</taxon>
        <taxon>Metazoa</taxon>
        <taxon>Ecdysozoa</taxon>
        <taxon>Arthropoda</taxon>
        <taxon>Chelicerata</taxon>
        <taxon>Arachnida</taxon>
        <taxon>Acari</taxon>
        <taxon>Parasitiformes</taxon>
        <taxon>Mesostigmata</taxon>
        <taxon>Gamasina</taxon>
        <taxon>Phytoseioidea</taxon>
        <taxon>Phytoseiidae</taxon>
        <taxon>Typhlodrominae</taxon>
        <taxon>Galendromus</taxon>
    </lineage>
</organism>
<dbReference type="InterPro" id="IPR001752">
    <property type="entry name" value="Kinesin_motor_dom"/>
</dbReference>
<dbReference type="Pfam" id="PF00225">
    <property type="entry name" value="Kinesin"/>
    <property type="match status" value="1"/>
</dbReference>
<dbReference type="Gene3D" id="3.40.850.10">
    <property type="entry name" value="Kinesin motor domain"/>
    <property type="match status" value="1"/>
</dbReference>
<dbReference type="PRINTS" id="PR00380">
    <property type="entry name" value="KINESINHEAVY"/>
</dbReference>
<evidence type="ECO:0000256" key="6">
    <source>
        <dbReference type="ARBA" id="ARBA00022840"/>
    </source>
</evidence>
<dbReference type="FunFam" id="3.40.850.10:FF:000012">
    <property type="entry name" value="Kinesin-like protein"/>
    <property type="match status" value="1"/>
</dbReference>
<dbReference type="SUPFAM" id="SSF52540">
    <property type="entry name" value="P-loop containing nucleoside triphosphate hydrolases"/>
    <property type="match status" value="1"/>
</dbReference>
<dbReference type="GO" id="GO:0000922">
    <property type="term" value="C:spindle pole"/>
    <property type="evidence" value="ECO:0007669"/>
    <property type="project" value="UniProtKB-SubCell"/>
</dbReference>